<sequence>MRIATIIIRILLGLFLLFASITYFFPMGEQPAPTGDMATVFAGFMATKYLMPLAKSVELLVGLSYVSGKFVRLFNLVLLPVSLNILLLNIFPTKEALPVALILFLGNLFLIYSHWNSYKDILKA</sequence>
<evidence type="ECO:0000313" key="2">
    <source>
        <dbReference type="EMBL" id="MVO07873.1"/>
    </source>
</evidence>
<evidence type="ECO:0000256" key="1">
    <source>
        <dbReference type="SAM" id="Phobius"/>
    </source>
</evidence>
<dbReference type="EMBL" id="WQLW01000001">
    <property type="protein sequence ID" value="MVO07873.1"/>
    <property type="molecule type" value="Genomic_DNA"/>
</dbReference>
<feature type="transmembrane region" description="Helical" evidence="1">
    <location>
        <begin position="73"/>
        <end position="91"/>
    </location>
</feature>
<protein>
    <submittedName>
        <fullName evidence="2">DoxX family protein</fullName>
    </submittedName>
</protein>
<keyword evidence="1" id="KW-0812">Transmembrane</keyword>
<feature type="transmembrane region" description="Helical" evidence="1">
    <location>
        <begin position="7"/>
        <end position="25"/>
    </location>
</feature>
<comment type="caution">
    <text evidence="2">The sequence shown here is derived from an EMBL/GenBank/DDBJ whole genome shotgun (WGS) entry which is preliminary data.</text>
</comment>
<gene>
    <name evidence="2" type="ORF">GOQ30_01680</name>
</gene>
<dbReference type="Proteomes" id="UP000431264">
    <property type="component" value="Unassembled WGS sequence"/>
</dbReference>
<dbReference type="OrthoDB" id="8161897at2"/>
<keyword evidence="1" id="KW-1133">Transmembrane helix</keyword>
<proteinExistence type="predicted"/>
<feature type="transmembrane region" description="Helical" evidence="1">
    <location>
        <begin position="37"/>
        <end position="61"/>
    </location>
</feature>
<keyword evidence="3" id="KW-1185">Reference proteome</keyword>
<evidence type="ECO:0000313" key="3">
    <source>
        <dbReference type="Proteomes" id="UP000431264"/>
    </source>
</evidence>
<name>A0A6I4IDY5_9FLAO</name>
<organism evidence="2 3">
    <name type="scientific">Flavobacterium profundi</name>
    <dbReference type="NCBI Taxonomy" id="1774945"/>
    <lineage>
        <taxon>Bacteria</taxon>
        <taxon>Pseudomonadati</taxon>
        <taxon>Bacteroidota</taxon>
        <taxon>Flavobacteriia</taxon>
        <taxon>Flavobacteriales</taxon>
        <taxon>Flavobacteriaceae</taxon>
        <taxon>Flavobacterium</taxon>
    </lineage>
</organism>
<accession>A0A6I4IDY5</accession>
<dbReference type="AlphaFoldDB" id="A0A6I4IDY5"/>
<keyword evidence="1" id="KW-0472">Membrane</keyword>
<reference evidence="3" key="1">
    <citation type="submission" date="2019-05" db="EMBL/GenBank/DDBJ databases">
        <title>Flavobacterium profundi sp. nov., isolated from a deep-sea seamount.</title>
        <authorList>
            <person name="Zhang D.-C."/>
        </authorList>
    </citation>
    <scope>NUCLEOTIDE SEQUENCE [LARGE SCALE GENOMIC DNA]</scope>
    <source>
        <strain evidence="3">TP390</strain>
    </source>
</reference>
<feature type="transmembrane region" description="Helical" evidence="1">
    <location>
        <begin position="97"/>
        <end position="115"/>
    </location>
</feature>